<dbReference type="SUPFAM" id="SSF103039">
    <property type="entry name" value="CheC-like"/>
    <property type="match status" value="1"/>
</dbReference>
<reference evidence="4" key="1">
    <citation type="submission" date="2015-07" db="EMBL/GenBank/DDBJ databases">
        <title>Near-Complete Genome Sequence of the Cellulolytic Bacterium Bacteroides (Pseudobacteroides) cellulosolvens ATCC 35603.</title>
        <authorList>
            <person name="Dassa B."/>
            <person name="Utturkar S.M."/>
            <person name="Klingeman D.M."/>
            <person name="Hurt R.A."/>
            <person name="Keller M."/>
            <person name="Xu J."/>
            <person name="Reddy Y.H.K."/>
            <person name="Borovok I."/>
            <person name="Grinberg I.R."/>
            <person name="Lamed R."/>
            <person name="Zhivin O."/>
            <person name="Bayer E.A."/>
            <person name="Brown S.D."/>
        </authorList>
    </citation>
    <scope>NUCLEOTIDE SEQUENCE [LARGE SCALE GENOMIC DNA]</scope>
    <source>
        <strain evidence="4">DSM 2933</strain>
    </source>
</reference>
<protein>
    <submittedName>
        <fullName evidence="3">Putative chemotaxis phosphatase, CheX</fullName>
    </submittedName>
</protein>
<dbReference type="EMBL" id="LGTC01000001">
    <property type="protein sequence ID" value="KNY29553.1"/>
    <property type="molecule type" value="Genomic_DNA"/>
</dbReference>
<keyword evidence="1" id="KW-0145">Chemotaxis</keyword>
<dbReference type="InterPro" id="IPR038756">
    <property type="entry name" value="CheX-like"/>
</dbReference>
<keyword evidence="4" id="KW-1185">Reference proteome</keyword>
<organism evidence="3 4">
    <name type="scientific">Pseudobacteroides cellulosolvens ATCC 35603 = DSM 2933</name>
    <dbReference type="NCBI Taxonomy" id="398512"/>
    <lineage>
        <taxon>Bacteria</taxon>
        <taxon>Bacillati</taxon>
        <taxon>Bacillota</taxon>
        <taxon>Clostridia</taxon>
        <taxon>Eubacteriales</taxon>
        <taxon>Oscillospiraceae</taxon>
        <taxon>Pseudobacteroides</taxon>
    </lineage>
</organism>
<dbReference type="CDD" id="cd17906">
    <property type="entry name" value="CheX"/>
    <property type="match status" value="1"/>
</dbReference>
<dbReference type="eggNOG" id="COG1406">
    <property type="taxonomic scope" value="Bacteria"/>
</dbReference>
<dbReference type="Proteomes" id="UP000036923">
    <property type="component" value="Unassembled WGS sequence"/>
</dbReference>
<evidence type="ECO:0000259" key="2">
    <source>
        <dbReference type="Pfam" id="PF13690"/>
    </source>
</evidence>
<gene>
    <name evidence="3" type="ORF">Bccel_4827</name>
</gene>
<sequence>MRAEAKTSMTVLHHCFVEALCEAVEKMTGFCVCETSKDCEIKSTDISGAMILSGERNALFVVSVSRKTALNLISFMVGEDADHLSEEELSDGISELVNMAAGIAKIKLLDSDKKFNLSSPFAVTGDNIRITVKKHIERYEYTIGCEDVVLGIGIFYF</sequence>
<dbReference type="OrthoDB" id="1681129at2"/>
<dbReference type="PANTHER" id="PTHR39452">
    <property type="entry name" value="CHEY-P PHOSPHATASE CHEX"/>
    <property type="match status" value="1"/>
</dbReference>
<name>A0A0L6JUQ0_9FIRM</name>
<dbReference type="Gene3D" id="3.40.1550.10">
    <property type="entry name" value="CheC-like"/>
    <property type="match status" value="1"/>
</dbReference>
<dbReference type="STRING" id="398512.Bccel_4827"/>
<dbReference type="InterPro" id="IPR028051">
    <property type="entry name" value="CheX-like_dom"/>
</dbReference>
<evidence type="ECO:0000313" key="4">
    <source>
        <dbReference type="Proteomes" id="UP000036923"/>
    </source>
</evidence>
<proteinExistence type="predicted"/>
<dbReference type="RefSeq" id="WP_036935365.1">
    <property type="nucleotide sequence ID" value="NZ_JQKC01000001.1"/>
</dbReference>
<accession>A0A0L6JUQ0</accession>
<dbReference type="GO" id="GO:0006935">
    <property type="term" value="P:chemotaxis"/>
    <property type="evidence" value="ECO:0007669"/>
    <property type="project" value="UniProtKB-KW"/>
</dbReference>
<dbReference type="Pfam" id="PF13690">
    <property type="entry name" value="CheX"/>
    <property type="match status" value="1"/>
</dbReference>
<dbReference type="InterPro" id="IPR028976">
    <property type="entry name" value="CheC-like_sf"/>
</dbReference>
<comment type="caution">
    <text evidence="3">The sequence shown here is derived from an EMBL/GenBank/DDBJ whole genome shotgun (WGS) entry which is preliminary data.</text>
</comment>
<dbReference type="AlphaFoldDB" id="A0A0L6JUQ0"/>
<evidence type="ECO:0000256" key="1">
    <source>
        <dbReference type="ARBA" id="ARBA00022500"/>
    </source>
</evidence>
<evidence type="ECO:0000313" key="3">
    <source>
        <dbReference type="EMBL" id="KNY29553.1"/>
    </source>
</evidence>
<feature type="domain" description="Chemotaxis phosphatase CheX-like" evidence="2">
    <location>
        <begin position="46"/>
        <end position="142"/>
    </location>
</feature>
<dbReference type="PANTHER" id="PTHR39452:SF1">
    <property type="entry name" value="CHEY-P PHOSPHATASE CHEX"/>
    <property type="match status" value="1"/>
</dbReference>